<dbReference type="EMBL" id="MU069989">
    <property type="protein sequence ID" value="KAF5830971.1"/>
    <property type="molecule type" value="Genomic_DNA"/>
</dbReference>
<protein>
    <recommendedName>
        <fullName evidence="3">Encoded protein</fullName>
    </recommendedName>
</protein>
<proteinExistence type="predicted"/>
<comment type="caution">
    <text evidence="1">The sequence shown here is derived from an EMBL/GenBank/DDBJ whole genome shotgun (WGS) entry which is preliminary data.</text>
</comment>
<organism evidence="1 2">
    <name type="scientific">Dunaliella salina</name>
    <name type="common">Green alga</name>
    <name type="synonym">Protococcus salinus</name>
    <dbReference type="NCBI Taxonomy" id="3046"/>
    <lineage>
        <taxon>Eukaryota</taxon>
        <taxon>Viridiplantae</taxon>
        <taxon>Chlorophyta</taxon>
        <taxon>core chlorophytes</taxon>
        <taxon>Chlorophyceae</taxon>
        <taxon>CS clade</taxon>
        <taxon>Chlamydomonadales</taxon>
        <taxon>Dunaliellaceae</taxon>
        <taxon>Dunaliella</taxon>
    </lineage>
</organism>
<evidence type="ECO:0000313" key="1">
    <source>
        <dbReference type="EMBL" id="KAF5830971.1"/>
    </source>
</evidence>
<gene>
    <name evidence="1" type="ORF">DUNSADRAFT_13781</name>
</gene>
<accession>A0ABQ7G8N3</accession>
<evidence type="ECO:0008006" key="3">
    <source>
        <dbReference type="Google" id="ProtNLM"/>
    </source>
</evidence>
<evidence type="ECO:0000313" key="2">
    <source>
        <dbReference type="Proteomes" id="UP000815325"/>
    </source>
</evidence>
<keyword evidence="2" id="KW-1185">Reference proteome</keyword>
<dbReference type="Proteomes" id="UP000815325">
    <property type="component" value="Unassembled WGS sequence"/>
</dbReference>
<reference evidence="1" key="1">
    <citation type="submission" date="2017-08" db="EMBL/GenBank/DDBJ databases">
        <authorList>
            <person name="Polle J.E."/>
            <person name="Barry K."/>
            <person name="Cushman J."/>
            <person name="Schmutz J."/>
            <person name="Tran D."/>
            <person name="Hathwaick L.T."/>
            <person name="Yim W.C."/>
            <person name="Jenkins J."/>
            <person name="Mckie-Krisberg Z.M."/>
            <person name="Prochnik S."/>
            <person name="Lindquist E."/>
            <person name="Dockter R.B."/>
            <person name="Adam C."/>
            <person name="Molina H."/>
            <person name="Bunkerborg J."/>
            <person name="Jin E."/>
            <person name="Buchheim M."/>
            <person name="Magnuson J."/>
        </authorList>
    </citation>
    <scope>NUCLEOTIDE SEQUENCE</scope>
    <source>
        <strain evidence="1">CCAP 19/18</strain>
    </source>
</reference>
<name>A0ABQ7G8N3_DUNSA</name>
<sequence>MSSSSSNSSCCCCLPLPPLFFCSFHQQPVAVQPLPLLSRCDFCRAGGNWRWGNSAECGPQPFRPALMGKLAWQQRWVAELEGSAKVGPHLAPSLRAHGDLADRHEQEQWCWGMSKNQDVRQIELWNQIHGNKWRQASGPMGTWQTGKIKDNDVQDKQVVESDLREGMAPSLGGHGDMTGCDCSAGKCASNRVEMNGRQIECTGRVCGCPV</sequence>